<dbReference type="Proteomes" id="UP000663841">
    <property type="component" value="Unassembled WGS sequence"/>
</dbReference>
<feature type="compositionally biased region" description="Polar residues" evidence="2">
    <location>
        <begin position="149"/>
        <end position="163"/>
    </location>
</feature>
<evidence type="ECO:0000313" key="3">
    <source>
        <dbReference type="EMBL" id="CAE6406733.1"/>
    </source>
</evidence>
<dbReference type="AlphaFoldDB" id="A0A8H2WUJ9"/>
<protein>
    <submittedName>
        <fullName evidence="3">Uncharacterized protein</fullName>
    </submittedName>
</protein>
<gene>
    <name evidence="3" type="ORF">RDB_LOCUS16602</name>
</gene>
<evidence type="ECO:0000256" key="2">
    <source>
        <dbReference type="SAM" id="MobiDB-lite"/>
    </source>
</evidence>
<feature type="compositionally biased region" description="Polar residues" evidence="2">
    <location>
        <begin position="180"/>
        <end position="199"/>
    </location>
</feature>
<keyword evidence="1" id="KW-0175">Coiled coil</keyword>
<feature type="coiled-coil region" evidence="1">
    <location>
        <begin position="276"/>
        <end position="398"/>
    </location>
</feature>
<proteinExistence type="predicted"/>
<name>A0A8H2WUJ9_9AGAM</name>
<accession>A0A8H2WUJ9</accession>
<dbReference type="EMBL" id="CAJMWW010000055">
    <property type="protein sequence ID" value="CAE6406733.1"/>
    <property type="molecule type" value="Genomic_DNA"/>
</dbReference>
<evidence type="ECO:0000313" key="4">
    <source>
        <dbReference type="Proteomes" id="UP000663841"/>
    </source>
</evidence>
<dbReference type="SUPFAM" id="SSF57997">
    <property type="entry name" value="Tropomyosin"/>
    <property type="match status" value="1"/>
</dbReference>
<reference evidence="3" key="1">
    <citation type="submission" date="2021-01" db="EMBL/GenBank/DDBJ databases">
        <authorList>
            <person name="Kaushik A."/>
        </authorList>
    </citation>
    <scope>NUCLEOTIDE SEQUENCE</scope>
    <source>
        <strain evidence="3">AG3-T5</strain>
    </source>
</reference>
<comment type="caution">
    <text evidence="3">The sequence shown here is derived from an EMBL/GenBank/DDBJ whole genome shotgun (WGS) entry which is preliminary data.</text>
</comment>
<evidence type="ECO:0000256" key="1">
    <source>
        <dbReference type="SAM" id="Coils"/>
    </source>
</evidence>
<feature type="region of interest" description="Disordered" evidence="2">
    <location>
        <begin position="455"/>
        <end position="474"/>
    </location>
</feature>
<sequence>MDVHHYKKHPVRIHSKVASGILPVEENLRRLLMDFGAIWDLQLFHVQGGVCAVGPLNNAIIVFESPGSAWRTLESSRNKRTGDIWSTHSMTARPFISGGYFHELFLTVTVPKLNALKANGIYLHRPDTQPQSNDSWFFLGKHTDLSGIPRSSGSQLAHTTSSDYEPRAKRRRIEFPGGSSYDTTAINKQVPTSGSSPTPSAVPESPHWMRTRIAQLEAELYVAKAARDMAVSEQDVIQKAHQAEQVARREAMSQKSAAEAALSRREVEQSWLRTELDAAICQKSNLSNDLENLRGQFAVLEEDLKLARSSLDMATKSNERVESLQLELEEAQDRAQKLQLQQSHTEQGEAKFDITKLEDAKTKIKQLKSRVKQLKSNLAVTQEQLDSTQQSLESKEQKCLLTRRRYKTTKAKLGAYKTWLGNERALLQKLRTTLTPAAYKSLGATHETLGAFLSAMGLPPVGEDGNTGPKEESE</sequence>
<feature type="region of interest" description="Disordered" evidence="2">
    <location>
        <begin position="149"/>
        <end position="205"/>
    </location>
</feature>
<organism evidence="3 4">
    <name type="scientific">Rhizoctonia solani</name>
    <dbReference type="NCBI Taxonomy" id="456999"/>
    <lineage>
        <taxon>Eukaryota</taxon>
        <taxon>Fungi</taxon>
        <taxon>Dikarya</taxon>
        <taxon>Basidiomycota</taxon>
        <taxon>Agaricomycotina</taxon>
        <taxon>Agaricomycetes</taxon>
        <taxon>Cantharellales</taxon>
        <taxon>Ceratobasidiaceae</taxon>
        <taxon>Rhizoctonia</taxon>
    </lineage>
</organism>